<protein>
    <submittedName>
        <fullName evidence="1">Uncharacterized protein</fullName>
    </submittedName>
</protein>
<evidence type="ECO:0000313" key="1">
    <source>
        <dbReference type="EMBL" id="KSA02387.1"/>
    </source>
</evidence>
<organism evidence="1 2">
    <name type="scientific">Debaryomyces fabryi</name>
    <dbReference type="NCBI Taxonomy" id="58627"/>
    <lineage>
        <taxon>Eukaryota</taxon>
        <taxon>Fungi</taxon>
        <taxon>Dikarya</taxon>
        <taxon>Ascomycota</taxon>
        <taxon>Saccharomycotina</taxon>
        <taxon>Pichiomycetes</taxon>
        <taxon>Debaryomycetaceae</taxon>
        <taxon>Debaryomyces</taxon>
    </lineage>
</organism>
<keyword evidence="2" id="KW-1185">Reference proteome</keyword>
<dbReference type="Proteomes" id="UP000054251">
    <property type="component" value="Unassembled WGS sequence"/>
</dbReference>
<dbReference type="OrthoDB" id="10280456at2759"/>
<reference evidence="1 2" key="1">
    <citation type="submission" date="2015-11" db="EMBL/GenBank/DDBJ databases">
        <title>The genome of Debaryomyces fabryi.</title>
        <authorList>
            <person name="Tafer H."/>
            <person name="Lopandic K."/>
        </authorList>
    </citation>
    <scope>NUCLEOTIDE SEQUENCE [LARGE SCALE GENOMIC DNA]</scope>
    <source>
        <strain evidence="1 2">CBS 789</strain>
    </source>
</reference>
<dbReference type="GeneID" id="26838860"/>
<accession>A0A0V1Q1Q4</accession>
<dbReference type="EMBL" id="LMYN01000028">
    <property type="protein sequence ID" value="KSA02387.1"/>
    <property type="molecule type" value="Genomic_DNA"/>
</dbReference>
<dbReference type="AlphaFoldDB" id="A0A0V1Q1Q4"/>
<gene>
    <name evidence="1" type="ORF">AC631_01851</name>
</gene>
<evidence type="ECO:0000313" key="2">
    <source>
        <dbReference type="Proteomes" id="UP000054251"/>
    </source>
</evidence>
<dbReference type="RefSeq" id="XP_015468489.1">
    <property type="nucleotide sequence ID" value="XM_015610681.1"/>
</dbReference>
<sequence>MKPYLVDIIDKSNVSESIKYKITNDVPDSLDSSIRDTQLIQPHIEKPVVKYLFKDDLKDTKYTNEHIVEELIQLDENIKKVIILEVEDNKIKETKQYNLQDEEATQISHIEVNDTNSHNSKIIRIETVESNLKGIEKFTNKLGQTSSLHMLELFDNRNKQLLDIIRYADETK</sequence>
<comment type="caution">
    <text evidence="1">The sequence shown here is derived from an EMBL/GenBank/DDBJ whole genome shotgun (WGS) entry which is preliminary data.</text>
</comment>
<name>A0A0V1Q1Q4_9ASCO</name>
<proteinExistence type="predicted"/>